<dbReference type="EC" id="3.1.4.58" evidence="2"/>
<feature type="short sequence motif" description="HXTX 1" evidence="2">
    <location>
        <begin position="42"/>
        <end position="45"/>
    </location>
</feature>
<comment type="caution">
    <text evidence="3">The sequence shown here is derived from an EMBL/GenBank/DDBJ whole genome shotgun (WGS) entry which is preliminary data.</text>
</comment>
<name>A0ABR5Z5Z3_9GAMM</name>
<protein>
    <recommendedName>
        <fullName evidence="2">RNA 2',3'-cyclic phosphodiesterase</fullName>
        <shortName evidence="2">RNA 2',3'-CPDase</shortName>
        <ecNumber evidence="2">3.1.4.58</ecNumber>
    </recommendedName>
</protein>
<feature type="active site" description="Proton donor" evidence="2">
    <location>
        <position position="42"/>
    </location>
</feature>
<sequence>MSDPTLRLFFALPCPGPLRPSLCGWRDSLGICGRPVAPANLHLTLAFLGSQPSTCLPKLRQIGAALQGHPRFELHLQRLEQWKNGLTVLTCESPPEALLDLQRDLHERLEAQGLALDSPDFRPHVTLFRHAEPIARYPDVSLRWSAERVVLYLSENLPGGVRYREMDSWPLQPGAH</sequence>
<comment type="similarity">
    <text evidence="2">Belongs to the 2H phosphoesterase superfamily. ThpR family.</text>
</comment>
<proteinExistence type="inferred from homology"/>
<organism evidence="3 4">
    <name type="scientific">Stutzerimonas azotifigens</name>
    <dbReference type="NCBI Taxonomy" id="291995"/>
    <lineage>
        <taxon>Bacteria</taxon>
        <taxon>Pseudomonadati</taxon>
        <taxon>Pseudomonadota</taxon>
        <taxon>Gammaproteobacteria</taxon>
        <taxon>Pseudomonadales</taxon>
        <taxon>Pseudomonadaceae</taxon>
        <taxon>Stutzerimonas</taxon>
    </lineage>
</organism>
<dbReference type="Gene3D" id="3.90.1140.10">
    <property type="entry name" value="Cyclic phosphodiesterase"/>
    <property type="match status" value="1"/>
</dbReference>
<dbReference type="PANTHER" id="PTHR35561">
    <property type="entry name" value="RNA 2',3'-CYCLIC PHOSPHODIESTERASE"/>
    <property type="match status" value="1"/>
</dbReference>
<evidence type="ECO:0000256" key="2">
    <source>
        <dbReference type="HAMAP-Rule" id="MF_01940"/>
    </source>
</evidence>
<feature type="short sequence motif" description="HXTX 2" evidence="2">
    <location>
        <begin position="124"/>
        <end position="127"/>
    </location>
</feature>
<evidence type="ECO:0000256" key="1">
    <source>
        <dbReference type="ARBA" id="ARBA00022801"/>
    </source>
</evidence>
<evidence type="ECO:0000313" key="3">
    <source>
        <dbReference type="EMBL" id="MBA1275584.1"/>
    </source>
</evidence>
<evidence type="ECO:0000313" key="4">
    <source>
        <dbReference type="Proteomes" id="UP000786387"/>
    </source>
</evidence>
<dbReference type="PANTHER" id="PTHR35561:SF1">
    <property type="entry name" value="RNA 2',3'-CYCLIC PHOSPHODIESTERASE"/>
    <property type="match status" value="1"/>
</dbReference>
<dbReference type="EMBL" id="JAAMRF010000011">
    <property type="protein sequence ID" value="MBA1275584.1"/>
    <property type="molecule type" value="Genomic_DNA"/>
</dbReference>
<reference evidence="3 4" key="1">
    <citation type="submission" date="2020-02" db="EMBL/GenBank/DDBJ databases">
        <title>Synteny-based analysis reveals conserved mechanism for high triclosan tolerance in Pseudomonas, as well as instances of horizontal transfer.</title>
        <authorList>
            <person name="Mcfarland A.G."/>
            <person name="Bertucci H.K."/>
            <person name="Litmann E."/>
            <person name="Shen J."/>
            <person name="Huttenhower C."/>
            <person name="Hartmann E.M."/>
        </authorList>
    </citation>
    <scope>NUCLEOTIDE SEQUENCE [LARGE SCALE GENOMIC DNA]</scope>
    <source>
        <strain evidence="3 4">115A1</strain>
    </source>
</reference>
<dbReference type="RefSeq" id="WP_181072693.1">
    <property type="nucleotide sequence ID" value="NZ_JAAMRF010000011.1"/>
</dbReference>
<accession>A0ABR5Z5Z3</accession>
<keyword evidence="1 2" id="KW-0378">Hydrolase</keyword>
<comment type="function">
    <text evidence="2">Hydrolyzes RNA 2',3'-cyclic phosphodiester to an RNA 2'-phosphomonoester.</text>
</comment>
<dbReference type="SUPFAM" id="SSF55144">
    <property type="entry name" value="LigT-like"/>
    <property type="match status" value="1"/>
</dbReference>
<dbReference type="Pfam" id="PF13563">
    <property type="entry name" value="2_5_RNA_ligase2"/>
    <property type="match status" value="1"/>
</dbReference>
<dbReference type="Proteomes" id="UP000786387">
    <property type="component" value="Unassembled WGS sequence"/>
</dbReference>
<feature type="active site" description="Proton acceptor" evidence="2">
    <location>
        <position position="124"/>
    </location>
</feature>
<gene>
    <name evidence="3" type="primary">thpR</name>
    <name evidence="3" type="ORF">G7026_19755</name>
</gene>
<comment type="catalytic activity">
    <reaction evidence="2">
        <text>a 3'-end 2',3'-cyclophospho-ribonucleotide-RNA + H2O = a 3'-end 2'-phospho-ribonucleotide-RNA + H(+)</text>
        <dbReference type="Rhea" id="RHEA:11828"/>
        <dbReference type="Rhea" id="RHEA-COMP:10464"/>
        <dbReference type="Rhea" id="RHEA-COMP:17353"/>
        <dbReference type="ChEBI" id="CHEBI:15377"/>
        <dbReference type="ChEBI" id="CHEBI:15378"/>
        <dbReference type="ChEBI" id="CHEBI:83064"/>
        <dbReference type="ChEBI" id="CHEBI:173113"/>
        <dbReference type="EC" id="3.1.4.58"/>
    </reaction>
</comment>
<keyword evidence="4" id="KW-1185">Reference proteome</keyword>
<dbReference type="NCBIfam" id="TIGR02258">
    <property type="entry name" value="2_5_ligase"/>
    <property type="match status" value="1"/>
</dbReference>
<dbReference type="InterPro" id="IPR004175">
    <property type="entry name" value="RNA_CPDase"/>
</dbReference>
<dbReference type="HAMAP" id="MF_01940">
    <property type="entry name" value="RNA_CPDase"/>
    <property type="match status" value="1"/>
</dbReference>
<dbReference type="InterPro" id="IPR009097">
    <property type="entry name" value="Cyclic_Pdiesterase"/>
</dbReference>